<reference evidence="2" key="2">
    <citation type="submission" date="2023-05" db="EMBL/GenBank/DDBJ databases">
        <authorList>
            <person name="Schelkunov M.I."/>
        </authorList>
    </citation>
    <scope>NUCLEOTIDE SEQUENCE</scope>
    <source>
        <strain evidence="2">Hsosn_3</strain>
        <tissue evidence="2">Leaf</tissue>
    </source>
</reference>
<feature type="region of interest" description="Disordered" evidence="1">
    <location>
        <begin position="135"/>
        <end position="155"/>
    </location>
</feature>
<proteinExistence type="predicted"/>
<keyword evidence="3" id="KW-1185">Reference proteome</keyword>
<gene>
    <name evidence="2" type="ORF">POM88_022999</name>
</gene>
<evidence type="ECO:0000313" key="3">
    <source>
        <dbReference type="Proteomes" id="UP001237642"/>
    </source>
</evidence>
<organism evidence="2 3">
    <name type="scientific">Heracleum sosnowskyi</name>
    <dbReference type="NCBI Taxonomy" id="360622"/>
    <lineage>
        <taxon>Eukaryota</taxon>
        <taxon>Viridiplantae</taxon>
        <taxon>Streptophyta</taxon>
        <taxon>Embryophyta</taxon>
        <taxon>Tracheophyta</taxon>
        <taxon>Spermatophyta</taxon>
        <taxon>Magnoliopsida</taxon>
        <taxon>eudicotyledons</taxon>
        <taxon>Gunneridae</taxon>
        <taxon>Pentapetalae</taxon>
        <taxon>asterids</taxon>
        <taxon>campanulids</taxon>
        <taxon>Apiales</taxon>
        <taxon>Apiaceae</taxon>
        <taxon>Apioideae</taxon>
        <taxon>apioid superclade</taxon>
        <taxon>Tordylieae</taxon>
        <taxon>Tordyliinae</taxon>
        <taxon>Heracleum</taxon>
    </lineage>
</organism>
<sequence length="182" mass="20461">MSCYRGKLLLRLLLRKWKRISNGLIEFVGNVMLRFIWLMEGLNVTNADAFIPGRHAGDLAIRRLTSKTFFDIDLDVAEGDDPNKFPGVLSDLKSKHFYVTLNISAENINNEYDGYEASDIALENENLFLTNTLQESAEAEDDSNSATGHPPRVVNDEIQKLANQSNLFDGECRLAIPPISQE</sequence>
<comment type="caution">
    <text evidence="2">The sequence shown here is derived from an EMBL/GenBank/DDBJ whole genome shotgun (WGS) entry which is preliminary data.</text>
</comment>
<dbReference type="AlphaFoldDB" id="A0AAD8MU73"/>
<evidence type="ECO:0000313" key="2">
    <source>
        <dbReference type="EMBL" id="KAK1385264.1"/>
    </source>
</evidence>
<name>A0AAD8MU73_9APIA</name>
<reference evidence="2" key="1">
    <citation type="submission" date="2023-02" db="EMBL/GenBank/DDBJ databases">
        <title>Genome of toxic invasive species Heracleum sosnowskyi carries increased number of genes despite the absence of recent whole-genome duplications.</title>
        <authorList>
            <person name="Schelkunov M."/>
            <person name="Shtratnikova V."/>
            <person name="Makarenko M."/>
            <person name="Klepikova A."/>
            <person name="Omelchenko D."/>
            <person name="Novikova G."/>
            <person name="Obukhova E."/>
            <person name="Bogdanov V."/>
            <person name="Penin A."/>
            <person name="Logacheva M."/>
        </authorList>
    </citation>
    <scope>NUCLEOTIDE SEQUENCE</scope>
    <source>
        <strain evidence="2">Hsosn_3</strain>
        <tissue evidence="2">Leaf</tissue>
    </source>
</reference>
<dbReference type="EMBL" id="JAUIZM010000005">
    <property type="protein sequence ID" value="KAK1385264.1"/>
    <property type="molecule type" value="Genomic_DNA"/>
</dbReference>
<evidence type="ECO:0000256" key="1">
    <source>
        <dbReference type="SAM" id="MobiDB-lite"/>
    </source>
</evidence>
<protein>
    <submittedName>
        <fullName evidence="2">Uncharacterized protein</fullName>
    </submittedName>
</protein>
<dbReference type="Proteomes" id="UP001237642">
    <property type="component" value="Unassembled WGS sequence"/>
</dbReference>
<accession>A0AAD8MU73</accession>